<keyword evidence="3 5" id="KW-0808">Transferase</keyword>
<comment type="function">
    <text evidence="5">Acetylates the N-terminal alanine of ribosomal protein bS18.</text>
</comment>
<gene>
    <name evidence="5 7" type="primary">rimI</name>
    <name evidence="7" type="ORF">DI563_21185</name>
</gene>
<protein>
    <recommendedName>
        <fullName evidence="5">[Ribosomal protein bS18]-alanine N-acetyltransferase</fullName>
        <ecNumber evidence="5">2.3.1.266</ecNumber>
    </recommendedName>
</protein>
<dbReference type="HAMAP" id="MF_02210">
    <property type="entry name" value="RimI"/>
    <property type="match status" value="1"/>
</dbReference>
<dbReference type="NCBIfam" id="TIGR01575">
    <property type="entry name" value="rimI"/>
    <property type="match status" value="1"/>
</dbReference>
<keyword evidence="2 5" id="KW-0963">Cytoplasm</keyword>
<dbReference type="InterPro" id="IPR050680">
    <property type="entry name" value="YpeA/RimI_acetyltransf"/>
</dbReference>
<comment type="caution">
    <text evidence="7">The sequence shown here is derived from an EMBL/GenBank/DDBJ whole genome shotgun (WGS) entry which is preliminary data.</text>
</comment>
<proteinExistence type="inferred from homology"/>
<evidence type="ECO:0000313" key="7">
    <source>
        <dbReference type="EMBL" id="PZQ67735.1"/>
    </source>
</evidence>
<evidence type="ECO:0000256" key="4">
    <source>
        <dbReference type="ARBA" id="ARBA00023315"/>
    </source>
</evidence>
<comment type="subcellular location">
    <subcellularLocation>
        <location evidence="5">Cytoplasm</location>
    </subcellularLocation>
</comment>
<reference evidence="7 8" key="1">
    <citation type="submission" date="2017-08" db="EMBL/GenBank/DDBJ databases">
        <title>Infants hospitalized years apart are colonized by the same room-sourced microbial strains.</title>
        <authorList>
            <person name="Brooks B."/>
            <person name="Olm M.R."/>
            <person name="Firek B.A."/>
            <person name="Baker R."/>
            <person name="Thomas B.C."/>
            <person name="Morowitz M.J."/>
            <person name="Banfield J.F."/>
        </authorList>
    </citation>
    <scope>NUCLEOTIDE SEQUENCE [LARGE SCALE GENOMIC DNA]</scope>
    <source>
        <strain evidence="7">S2_005_003_R2_41</strain>
    </source>
</reference>
<keyword evidence="4 5" id="KW-0012">Acyltransferase</keyword>
<dbReference type="Gene3D" id="3.40.630.30">
    <property type="match status" value="1"/>
</dbReference>
<evidence type="ECO:0000256" key="2">
    <source>
        <dbReference type="ARBA" id="ARBA00022490"/>
    </source>
</evidence>
<dbReference type="SUPFAM" id="SSF55729">
    <property type="entry name" value="Acyl-CoA N-acyltransferases (Nat)"/>
    <property type="match status" value="1"/>
</dbReference>
<evidence type="ECO:0000256" key="1">
    <source>
        <dbReference type="ARBA" id="ARBA00005395"/>
    </source>
</evidence>
<dbReference type="GO" id="GO:0008999">
    <property type="term" value="F:protein-N-terminal-alanine acetyltransferase activity"/>
    <property type="evidence" value="ECO:0007669"/>
    <property type="project" value="UniProtKB-UniRule"/>
</dbReference>
<dbReference type="AlphaFoldDB" id="A0A2W5PZ55"/>
<dbReference type="CDD" id="cd04301">
    <property type="entry name" value="NAT_SF"/>
    <property type="match status" value="1"/>
</dbReference>
<feature type="domain" description="N-acetyltransferase" evidence="6">
    <location>
        <begin position="10"/>
        <end position="158"/>
    </location>
</feature>
<evidence type="ECO:0000259" key="6">
    <source>
        <dbReference type="PROSITE" id="PS51186"/>
    </source>
</evidence>
<dbReference type="PANTHER" id="PTHR43420">
    <property type="entry name" value="ACETYLTRANSFERASE"/>
    <property type="match status" value="1"/>
</dbReference>
<feature type="active site" description="Proton acceptor" evidence="5">
    <location>
        <position position="113"/>
    </location>
</feature>
<dbReference type="Proteomes" id="UP000249135">
    <property type="component" value="Unassembled WGS sequence"/>
</dbReference>
<dbReference type="PANTHER" id="PTHR43420:SF12">
    <property type="entry name" value="N-ACETYLTRANSFERASE DOMAIN-CONTAINING PROTEIN"/>
    <property type="match status" value="1"/>
</dbReference>
<dbReference type="EMBL" id="QFPP01000344">
    <property type="protein sequence ID" value="PZQ67735.1"/>
    <property type="molecule type" value="Genomic_DNA"/>
</dbReference>
<evidence type="ECO:0000256" key="3">
    <source>
        <dbReference type="ARBA" id="ARBA00022679"/>
    </source>
</evidence>
<feature type="active site" description="Proton donor" evidence="5">
    <location>
        <position position="125"/>
    </location>
</feature>
<dbReference type="InterPro" id="IPR000182">
    <property type="entry name" value="GNAT_dom"/>
</dbReference>
<dbReference type="EC" id="2.3.1.266" evidence="5"/>
<dbReference type="InterPro" id="IPR006464">
    <property type="entry name" value="AcTrfase_RimI/Ard1"/>
</dbReference>
<organism evidence="7 8">
    <name type="scientific">Variovorax paradoxus</name>
    <dbReference type="NCBI Taxonomy" id="34073"/>
    <lineage>
        <taxon>Bacteria</taxon>
        <taxon>Pseudomonadati</taxon>
        <taxon>Pseudomonadota</taxon>
        <taxon>Betaproteobacteria</taxon>
        <taxon>Burkholderiales</taxon>
        <taxon>Comamonadaceae</taxon>
        <taxon>Variovorax</taxon>
    </lineage>
</organism>
<dbReference type="PROSITE" id="PS51186">
    <property type="entry name" value="GNAT"/>
    <property type="match status" value="1"/>
</dbReference>
<evidence type="ECO:0000313" key="8">
    <source>
        <dbReference type="Proteomes" id="UP000249135"/>
    </source>
</evidence>
<evidence type="ECO:0000256" key="5">
    <source>
        <dbReference type="HAMAP-Rule" id="MF_02210"/>
    </source>
</evidence>
<name>A0A2W5PZ55_VARPD</name>
<dbReference type="GO" id="GO:0005737">
    <property type="term" value="C:cytoplasm"/>
    <property type="evidence" value="ECO:0007669"/>
    <property type="project" value="UniProtKB-SubCell"/>
</dbReference>
<dbReference type="Pfam" id="PF00583">
    <property type="entry name" value="Acetyltransf_1"/>
    <property type="match status" value="1"/>
</dbReference>
<comment type="caution">
    <text evidence="5">Lacks conserved residue(s) required for the propagation of feature annotation.</text>
</comment>
<dbReference type="InterPro" id="IPR016181">
    <property type="entry name" value="Acyl_CoA_acyltransferase"/>
</dbReference>
<accession>A0A2W5PZ55</accession>
<feature type="binding site" evidence="5">
    <location>
        <position position="118"/>
    </location>
    <ligand>
        <name>acetyl-CoA</name>
        <dbReference type="ChEBI" id="CHEBI:57288"/>
    </ligand>
</feature>
<comment type="similarity">
    <text evidence="1 5">Belongs to the acetyltransferase family. RimI subfamily.</text>
</comment>
<sequence length="169" mass="18968">MSAVLDAREARLEPMTVAHVDTVVAVEQQAYSHPWTRGNFIDSLHAGYHCQVLTAGEPESLLGYFVAMQGVDEVHLLNITVAPAFQRQGWAPLMLEALGGWARGQRAQWLWLEVRTSNERAQDVYLRHGFRRVGVRKAYYPAAGGRREDAIVMSLRLNEPASAWGALRR</sequence>
<comment type="catalytic activity">
    <reaction evidence="5">
        <text>N-terminal L-alanyl-[ribosomal protein bS18] + acetyl-CoA = N-terminal N(alpha)-acetyl-L-alanyl-[ribosomal protein bS18] + CoA + H(+)</text>
        <dbReference type="Rhea" id="RHEA:43756"/>
        <dbReference type="Rhea" id="RHEA-COMP:10676"/>
        <dbReference type="Rhea" id="RHEA-COMP:10677"/>
        <dbReference type="ChEBI" id="CHEBI:15378"/>
        <dbReference type="ChEBI" id="CHEBI:57287"/>
        <dbReference type="ChEBI" id="CHEBI:57288"/>
        <dbReference type="ChEBI" id="CHEBI:64718"/>
        <dbReference type="ChEBI" id="CHEBI:83683"/>
        <dbReference type="EC" id="2.3.1.266"/>
    </reaction>
</comment>
<dbReference type="InterPro" id="IPR043690">
    <property type="entry name" value="RimI"/>
</dbReference>